<gene>
    <name evidence="7" type="ORF">A1Q1_08099</name>
</gene>
<feature type="compositionally biased region" description="Acidic residues" evidence="5">
    <location>
        <begin position="328"/>
        <end position="337"/>
    </location>
</feature>
<dbReference type="RefSeq" id="XP_014181721.1">
    <property type="nucleotide sequence ID" value="XM_014326246.1"/>
</dbReference>
<evidence type="ECO:0000259" key="6">
    <source>
        <dbReference type="Pfam" id="PF12894"/>
    </source>
</evidence>
<dbReference type="Pfam" id="PF12894">
    <property type="entry name" value="ANAPC4_WD40"/>
    <property type="match status" value="1"/>
</dbReference>
<dbReference type="Proteomes" id="UP000002748">
    <property type="component" value="Unassembled WGS sequence"/>
</dbReference>
<dbReference type="InterPro" id="IPR015943">
    <property type="entry name" value="WD40/YVTN_repeat-like_dom_sf"/>
</dbReference>
<dbReference type="PROSITE" id="PS50294">
    <property type="entry name" value="WD_REPEATS_REGION"/>
    <property type="match status" value="1"/>
</dbReference>
<evidence type="ECO:0000256" key="1">
    <source>
        <dbReference type="ARBA" id="ARBA00022574"/>
    </source>
</evidence>
<dbReference type="PANTHER" id="PTHR22839:SF0">
    <property type="entry name" value="THO COMPLEX SUBUNIT 3"/>
    <property type="match status" value="1"/>
</dbReference>
<dbReference type="PROSITE" id="PS50082">
    <property type="entry name" value="WD_REPEATS_2"/>
    <property type="match status" value="1"/>
</dbReference>
<evidence type="ECO:0000313" key="8">
    <source>
        <dbReference type="Proteomes" id="UP000002748"/>
    </source>
</evidence>
<dbReference type="SMART" id="SM00320">
    <property type="entry name" value="WD40"/>
    <property type="match status" value="6"/>
</dbReference>
<evidence type="ECO:0000256" key="2">
    <source>
        <dbReference type="ARBA" id="ARBA00022737"/>
    </source>
</evidence>
<comment type="similarity">
    <text evidence="3">Belongs to the THOC3 family.</text>
</comment>
<protein>
    <recommendedName>
        <fullName evidence="6">Anaphase-promoting complex subunit 4-like WD40 domain-containing protein</fullName>
    </recommendedName>
</protein>
<dbReference type="AlphaFoldDB" id="J5R595"/>
<feature type="compositionally biased region" description="Acidic residues" evidence="5">
    <location>
        <begin position="304"/>
        <end position="319"/>
    </location>
</feature>
<dbReference type="HOGENOM" id="CLU_532103_0_0_1"/>
<dbReference type="VEuPathDB" id="FungiDB:A1Q1_08099"/>
<evidence type="ECO:0000313" key="7">
    <source>
        <dbReference type="EMBL" id="EJT50773.1"/>
    </source>
</evidence>
<feature type="domain" description="Anaphase-promoting complex subunit 4-like WD40" evidence="6">
    <location>
        <begin position="464"/>
        <end position="516"/>
    </location>
</feature>
<keyword evidence="2" id="KW-0677">Repeat</keyword>
<feature type="repeat" description="WD" evidence="4">
    <location>
        <begin position="30"/>
        <end position="64"/>
    </location>
</feature>
<feature type="region of interest" description="Disordered" evidence="5">
    <location>
        <begin position="220"/>
        <end position="396"/>
    </location>
</feature>
<dbReference type="InterPro" id="IPR001680">
    <property type="entry name" value="WD40_rpt"/>
</dbReference>
<dbReference type="EMBL" id="ALBS01000090">
    <property type="protein sequence ID" value="EJT50773.1"/>
    <property type="molecule type" value="Genomic_DNA"/>
</dbReference>
<dbReference type="OrthoDB" id="340259at2759"/>
<feature type="compositionally biased region" description="Acidic residues" evidence="5">
    <location>
        <begin position="261"/>
        <end position="280"/>
    </location>
</feature>
<comment type="caution">
    <text evidence="7">The sequence shown here is derived from an EMBL/GenBank/DDBJ whole genome shotgun (WGS) entry which is preliminary data.</text>
</comment>
<dbReference type="SUPFAM" id="SSF50969">
    <property type="entry name" value="YVTN repeat-like/Quinoprotein amine dehydrogenase"/>
    <property type="match status" value="1"/>
</dbReference>
<feature type="compositionally biased region" description="Low complexity" evidence="5">
    <location>
        <begin position="291"/>
        <end position="303"/>
    </location>
</feature>
<dbReference type="InterPro" id="IPR024977">
    <property type="entry name" value="Apc4-like_WD40_dom"/>
</dbReference>
<proteinExistence type="inferred from homology"/>
<dbReference type="GO" id="GO:0006406">
    <property type="term" value="P:mRNA export from nucleus"/>
    <property type="evidence" value="ECO:0007669"/>
    <property type="project" value="InterPro"/>
</dbReference>
<name>J5R595_TRIAS</name>
<evidence type="ECO:0000256" key="5">
    <source>
        <dbReference type="SAM" id="MobiDB-lite"/>
    </source>
</evidence>
<keyword evidence="1 4" id="KW-0853">WD repeat</keyword>
<evidence type="ECO:0000256" key="4">
    <source>
        <dbReference type="PROSITE-ProRule" id="PRU00221"/>
    </source>
</evidence>
<dbReference type="KEGG" id="tasa:A1Q1_08099"/>
<dbReference type="GeneID" id="25991611"/>
<feature type="compositionally biased region" description="Basic and acidic residues" evidence="5">
    <location>
        <begin position="239"/>
        <end position="260"/>
    </location>
</feature>
<reference evidence="7 8" key="1">
    <citation type="journal article" date="2012" name="Eukaryot. Cell">
        <title>Draft genome sequence of CBS 2479, the standard type strain of Trichosporon asahii.</title>
        <authorList>
            <person name="Yang R.Y."/>
            <person name="Li H.T."/>
            <person name="Zhu H."/>
            <person name="Zhou G.P."/>
            <person name="Wang M."/>
            <person name="Wang L."/>
        </authorList>
    </citation>
    <scope>NUCLEOTIDE SEQUENCE [LARGE SCALE GENOMIC DNA]</scope>
    <source>
        <strain evidence="8">ATCC 90039 / CBS 2479 / JCM 2466 / KCTC 7840 / NCYC 2677 / UAMH 7654</strain>
    </source>
</reference>
<dbReference type="GO" id="GO:0000445">
    <property type="term" value="C:THO complex part of transcription export complex"/>
    <property type="evidence" value="ECO:0007669"/>
    <property type="project" value="TreeGrafter"/>
</dbReference>
<evidence type="ECO:0000256" key="3">
    <source>
        <dbReference type="ARBA" id="ARBA00046343"/>
    </source>
</evidence>
<organism evidence="7 8">
    <name type="scientific">Trichosporon asahii var. asahii (strain ATCC 90039 / CBS 2479 / JCM 2466 / KCTC 7840 / NBRC 103889/ NCYC 2677 / UAMH 7654)</name>
    <name type="common">Yeast</name>
    <dbReference type="NCBI Taxonomy" id="1186058"/>
    <lineage>
        <taxon>Eukaryota</taxon>
        <taxon>Fungi</taxon>
        <taxon>Dikarya</taxon>
        <taxon>Basidiomycota</taxon>
        <taxon>Agaricomycotina</taxon>
        <taxon>Tremellomycetes</taxon>
        <taxon>Trichosporonales</taxon>
        <taxon>Trichosporonaceae</taxon>
        <taxon>Trichosporon</taxon>
    </lineage>
</organism>
<accession>J5R595</accession>
<dbReference type="PANTHER" id="PTHR22839">
    <property type="entry name" value="THO COMPLEX SUBUNIT 3 THO3"/>
    <property type="match status" value="1"/>
</dbReference>
<feature type="compositionally biased region" description="Pro residues" evidence="5">
    <location>
        <begin position="369"/>
        <end position="387"/>
    </location>
</feature>
<dbReference type="Gene3D" id="2.130.10.10">
    <property type="entry name" value="YVTN repeat-like/Quinoprotein amine dehydrogenase"/>
    <property type="match status" value="2"/>
</dbReference>
<dbReference type="InterPro" id="IPR011044">
    <property type="entry name" value="Quino_amine_DH_bsu"/>
</dbReference>
<dbReference type="InterPro" id="IPR040132">
    <property type="entry name" value="Tex1/THOC3"/>
</dbReference>
<dbReference type="Pfam" id="PF00400">
    <property type="entry name" value="WD40"/>
    <property type="match status" value="1"/>
</dbReference>
<feature type="compositionally biased region" description="Low complexity" evidence="5">
    <location>
        <begin position="353"/>
        <end position="368"/>
    </location>
</feature>
<sequence>MATDSEKIDGFLRYDAFPSRSFSARGLPVRGGNAKPVRSLAWSSDGKRIATGTEGGGLRVWDVRPGGGVEGTGTGMKSPHPASNVTIAVAWSPTEPTVLASGCKPGSSSSGGYVAVWDVAGGVSPLAKFKIPGEVLHIAWHPDGEQFAAVCPRQARDEVYFFQKKNGVWEQRQDIMMGGAGIDLIQEINSLRFWKGGDAVLCVSNDGSLNAWWYPVEERAPPPLSPSPEAEVEAEAKDEEPPTKKPRLDSKEGSAEKPEPEAEAEAEVAEGEGEADGEEDEVKRTRDEPEAATPAAATSAEGAEVAEGEEGEADEEKPEGEDAKAEGGEGEGEEENPTIEVTAPDAKQDVDMATPGAATPAAASTAAPSPAPDHPSPAPAPAAPSPKPDGAAAVAAARAAASRELLRRKHKQLAPCYRQLLSSPSSLLSLALQPQGKYLAVGGQDARVSLYSARDWLLERTYHQPSGAIRHIAFSPDGELLAVGGDDPFIYLIGVWNKQTVQKIPVHGVVNGLAWNPVLREGKCSLSWSTKSSTGVVWYLANQE</sequence>